<dbReference type="STRING" id="4615.A0A199W6E4"/>
<name>A0A199W6E4_ANACO</name>
<evidence type="ECO:0000313" key="1">
    <source>
        <dbReference type="EMBL" id="OAY85047.1"/>
    </source>
</evidence>
<protein>
    <submittedName>
        <fullName evidence="1">Uncharacterized protein</fullName>
    </submittedName>
</protein>
<comment type="caution">
    <text evidence="1">The sequence shown here is derived from an EMBL/GenBank/DDBJ whole genome shotgun (WGS) entry which is preliminary data.</text>
</comment>
<dbReference type="Proteomes" id="UP000092600">
    <property type="component" value="Unassembled WGS sequence"/>
</dbReference>
<proteinExistence type="predicted"/>
<dbReference type="EMBL" id="LSRQ01000136">
    <property type="protein sequence ID" value="OAY85047.1"/>
    <property type="molecule type" value="Genomic_DNA"/>
</dbReference>
<dbReference type="PANTHER" id="PTHR35095:SF1">
    <property type="entry name" value="OS05G0143300 PROTEIN"/>
    <property type="match status" value="1"/>
</dbReference>
<reference evidence="1 2" key="1">
    <citation type="journal article" date="2016" name="DNA Res.">
        <title>The draft genome of MD-2 pineapple using hybrid error correction of long reads.</title>
        <authorList>
            <person name="Redwan R.M."/>
            <person name="Saidin A."/>
            <person name="Kumar S.V."/>
        </authorList>
    </citation>
    <scope>NUCLEOTIDE SEQUENCE [LARGE SCALE GENOMIC DNA]</scope>
    <source>
        <strain evidence="2">cv. MD2</strain>
        <tissue evidence="1">Leaf</tissue>
    </source>
</reference>
<evidence type="ECO:0000313" key="2">
    <source>
        <dbReference type="Proteomes" id="UP000092600"/>
    </source>
</evidence>
<dbReference type="AlphaFoldDB" id="A0A199W6E4"/>
<sequence>MGSRRFPHDHVAREPPPGLVAVGLASVEIPLPTRSSAAYQIGLSAALVSSTKMAELSLVTSPTFSPPIFHQELQTHLPTHGRRQDIVRCGFLHLNSHHLDDRGQRNSLSSDCGPSCIIPMEKKPVLIDVQDSRPDSILFSFGLAGQCTRHEKILKFLTSGSKLTEQGLNMALLSDLMGFRNVAIGVCHQAFIPNQDLCLYEIGMAEPQLFLNPQSHFYTPYLLLSFFGNKPQISVLTVNRSGQVLFTGNEAEMQDLLSMIAEFNLSKRSTGGSKLPMLVPYFTSSDNLKWKAMPKKKETKKAGRKRDLYHKNYFHACESLLTLILDKNKGTTATLSLKKSGREISQLLTQLSAGIAGTGLAVLFSIGCKMAGGRVPFCTTKLLNTGFGLGLFWLSWAVYGLRDTIISISKKSGPLKLEEEEVAGKIEKSMNDVLFRAAALVAVAALRFV</sequence>
<accession>A0A199W6E4</accession>
<gene>
    <name evidence="1" type="ORF">ACMD2_26463</name>
</gene>
<organism evidence="1 2">
    <name type="scientific">Ananas comosus</name>
    <name type="common">Pineapple</name>
    <name type="synonym">Ananas ananas</name>
    <dbReference type="NCBI Taxonomy" id="4615"/>
    <lineage>
        <taxon>Eukaryota</taxon>
        <taxon>Viridiplantae</taxon>
        <taxon>Streptophyta</taxon>
        <taxon>Embryophyta</taxon>
        <taxon>Tracheophyta</taxon>
        <taxon>Spermatophyta</taxon>
        <taxon>Magnoliopsida</taxon>
        <taxon>Liliopsida</taxon>
        <taxon>Poales</taxon>
        <taxon>Bromeliaceae</taxon>
        <taxon>Bromelioideae</taxon>
        <taxon>Ananas</taxon>
    </lineage>
</organism>
<dbReference type="PANTHER" id="PTHR35095">
    <property type="entry name" value="OS05G0143300 PROTEIN"/>
    <property type="match status" value="1"/>
</dbReference>